<dbReference type="InterPro" id="IPR043128">
    <property type="entry name" value="Rev_trsase/Diguanyl_cyclase"/>
</dbReference>
<evidence type="ECO:0000313" key="2">
    <source>
        <dbReference type="EMBL" id="KAA3464958.1"/>
    </source>
</evidence>
<dbReference type="PANTHER" id="PTHR48475">
    <property type="entry name" value="RIBONUCLEASE H"/>
    <property type="match status" value="1"/>
</dbReference>
<dbReference type="GO" id="GO:0004523">
    <property type="term" value="F:RNA-DNA hybrid ribonuclease activity"/>
    <property type="evidence" value="ECO:0007669"/>
    <property type="project" value="InterPro"/>
</dbReference>
<dbReference type="InterPro" id="IPR000477">
    <property type="entry name" value="RT_dom"/>
</dbReference>
<dbReference type="AlphaFoldDB" id="A0A5B6V718"/>
<proteinExistence type="predicted"/>
<sequence>MVTLFHEMIHKEIEVYVDDMIAKSRTEKEYIEVLKKLFLRLRKFQLKLNLAKCTFGARLGKLLGFVISKKGIEVDSDKVKTIQDLPPPYTQKELIEKCDPIFLLLKKHNQGVWDEECQRAFDKVKLYLSTAPVLSPPNPNRLSILYLSVFNNSMGCSGRKEKAIYYLSKNFTKCEMRYSSIEKLCCTLIWRTRKLRQYMLYHTTWLVSKLDPLKYMMEPTTLNGRQCGRFYCLNLIVYVNQKAIKGSAVAEFLASTTLEDYEPLSFDFPNEELIKSWKLNFDEVSNAVGNGIGAILVSPSGDHYPFTCRLDFDCTNNMAKYEACIIGIRTVVERKIRILEVYGDSALVIYQLKSDWETRDPKLIDYRKIVLGLIEEFDAITFNYLTRNENQMTDALATLASMIKVNRPKDIRPIQMSILEVPAHCYNVEEEERDDHPWYYDVLRYIKNHEYPEHATKNEKGTFRRLASNYVLDKDILCVDAVEARKILEKVHEGICGTHANGFTMAK</sequence>
<dbReference type="InterPro" id="IPR043502">
    <property type="entry name" value="DNA/RNA_pol_sf"/>
</dbReference>
<evidence type="ECO:0000259" key="1">
    <source>
        <dbReference type="PROSITE" id="PS50878"/>
    </source>
</evidence>
<gene>
    <name evidence="2" type="ORF">EPI10_000176</name>
</gene>
<dbReference type="Gene3D" id="3.30.70.270">
    <property type="match status" value="2"/>
</dbReference>
<dbReference type="GO" id="GO:0003676">
    <property type="term" value="F:nucleic acid binding"/>
    <property type="evidence" value="ECO:0007669"/>
    <property type="project" value="InterPro"/>
</dbReference>
<keyword evidence="3" id="KW-1185">Reference proteome</keyword>
<keyword evidence="2" id="KW-0695">RNA-directed DNA polymerase</keyword>
<dbReference type="Proteomes" id="UP000325315">
    <property type="component" value="Unassembled WGS sequence"/>
</dbReference>
<keyword evidence="2" id="KW-0808">Transferase</keyword>
<dbReference type="OrthoDB" id="101614at2759"/>
<feature type="domain" description="Reverse transcriptase" evidence="1">
    <location>
        <begin position="1"/>
        <end position="67"/>
    </location>
</feature>
<dbReference type="InterPro" id="IPR041577">
    <property type="entry name" value="RT_RNaseH_2"/>
</dbReference>
<organism evidence="2 3">
    <name type="scientific">Gossypium australe</name>
    <dbReference type="NCBI Taxonomy" id="47621"/>
    <lineage>
        <taxon>Eukaryota</taxon>
        <taxon>Viridiplantae</taxon>
        <taxon>Streptophyta</taxon>
        <taxon>Embryophyta</taxon>
        <taxon>Tracheophyta</taxon>
        <taxon>Spermatophyta</taxon>
        <taxon>Magnoliopsida</taxon>
        <taxon>eudicotyledons</taxon>
        <taxon>Gunneridae</taxon>
        <taxon>Pentapetalae</taxon>
        <taxon>rosids</taxon>
        <taxon>malvids</taxon>
        <taxon>Malvales</taxon>
        <taxon>Malvaceae</taxon>
        <taxon>Malvoideae</taxon>
        <taxon>Gossypium</taxon>
    </lineage>
</organism>
<dbReference type="InterPro" id="IPR002156">
    <property type="entry name" value="RNaseH_domain"/>
</dbReference>
<name>A0A5B6V718_9ROSI</name>
<dbReference type="GO" id="GO:0003964">
    <property type="term" value="F:RNA-directed DNA polymerase activity"/>
    <property type="evidence" value="ECO:0007669"/>
    <property type="project" value="UniProtKB-KW"/>
</dbReference>
<dbReference type="Gene3D" id="3.30.420.10">
    <property type="entry name" value="Ribonuclease H-like superfamily/Ribonuclease H"/>
    <property type="match status" value="1"/>
</dbReference>
<dbReference type="Pfam" id="PF17919">
    <property type="entry name" value="RT_RNaseH_2"/>
    <property type="match status" value="1"/>
</dbReference>
<dbReference type="SUPFAM" id="SSF56672">
    <property type="entry name" value="DNA/RNA polymerases"/>
    <property type="match status" value="1"/>
</dbReference>
<dbReference type="PROSITE" id="PS50878">
    <property type="entry name" value="RT_POL"/>
    <property type="match status" value="1"/>
</dbReference>
<reference evidence="2" key="1">
    <citation type="submission" date="2019-08" db="EMBL/GenBank/DDBJ databases">
        <authorList>
            <person name="Liu F."/>
        </authorList>
    </citation>
    <scope>NUCLEOTIDE SEQUENCE [LARGE SCALE GENOMIC DNA]</scope>
    <source>
        <strain evidence="2">PA1801</strain>
        <tissue evidence="2">Leaf</tissue>
    </source>
</reference>
<protein>
    <submittedName>
        <fullName evidence="2">RNA-directed DNA polymerase (Reverse transcriptase), Ribonuclease H</fullName>
    </submittedName>
</protein>
<accession>A0A5B6V718</accession>
<dbReference type="EMBL" id="SMMG02000007">
    <property type="protein sequence ID" value="KAA3464958.1"/>
    <property type="molecule type" value="Genomic_DNA"/>
</dbReference>
<dbReference type="CDD" id="cd09279">
    <property type="entry name" value="RNase_HI_like"/>
    <property type="match status" value="1"/>
</dbReference>
<evidence type="ECO:0000313" key="3">
    <source>
        <dbReference type="Proteomes" id="UP000325315"/>
    </source>
</evidence>
<comment type="caution">
    <text evidence="2">The sequence shown here is derived from an EMBL/GenBank/DDBJ whole genome shotgun (WGS) entry which is preliminary data.</text>
</comment>
<dbReference type="Pfam" id="PF00078">
    <property type="entry name" value="RVT_1"/>
    <property type="match status" value="1"/>
</dbReference>
<dbReference type="Pfam" id="PF13456">
    <property type="entry name" value="RVT_3"/>
    <property type="match status" value="1"/>
</dbReference>
<dbReference type="InterPro" id="IPR012337">
    <property type="entry name" value="RNaseH-like_sf"/>
</dbReference>
<dbReference type="InterPro" id="IPR036397">
    <property type="entry name" value="RNaseH_sf"/>
</dbReference>
<keyword evidence="2" id="KW-0548">Nucleotidyltransferase</keyword>
<dbReference type="SUPFAM" id="SSF53098">
    <property type="entry name" value="Ribonuclease H-like"/>
    <property type="match status" value="1"/>
</dbReference>
<dbReference type="PANTHER" id="PTHR48475:SF1">
    <property type="entry name" value="RNASE H TYPE-1 DOMAIN-CONTAINING PROTEIN"/>
    <property type="match status" value="1"/>
</dbReference>